<keyword evidence="1" id="KW-0472">Membrane</keyword>
<dbReference type="EMBL" id="HBUF01256415">
    <property type="protein sequence ID" value="CAG6681657.1"/>
    <property type="molecule type" value="Transcribed_RNA"/>
</dbReference>
<accession>A0A8D8TCB5</accession>
<reference evidence="2" key="1">
    <citation type="submission" date="2021-05" db="EMBL/GenBank/DDBJ databases">
        <authorList>
            <person name="Alioto T."/>
            <person name="Alioto T."/>
            <person name="Gomez Garrido J."/>
        </authorList>
    </citation>
    <scope>NUCLEOTIDE SEQUENCE</scope>
</reference>
<feature type="transmembrane region" description="Helical" evidence="1">
    <location>
        <begin position="20"/>
        <end position="39"/>
    </location>
</feature>
<sequence length="99" mass="11701">MSIINIFDTMFQVVLCKVFSFNWFITFISILIPTLDLFLKHILMHHILLKHFLMDHILLNHIPMYHILLKHILMHLSVAYVCLNFSSTFQSLLGGVAWF</sequence>
<organism evidence="2">
    <name type="scientific">Cacopsylla melanoneura</name>
    <dbReference type="NCBI Taxonomy" id="428564"/>
    <lineage>
        <taxon>Eukaryota</taxon>
        <taxon>Metazoa</taxon>
        <taxon>Ecdysozoa</taxon>
        <taxon>Arthropoda</taxon>
        <taxon>Hexapoda</taxon>
        <taxon>Insecta</taxon>
        <taxon>Pterygota</taxon>
        <taxon>Neoptera</taxon>
        <taxon>Paraneoptera</taxon>
        <taxon>Hemiptera</taxon>
        <taxon>Sternorrhyncha</taxon>
        <taxon>Psylloidea</taxon>
        <taxon>Psyllidae</taxon>
        <taxon>Psyllinae</taxon>
        <taxon>Cacopsylla</taxon>
    </lineage>
</organism>
<evidence type="ECO:0000313" key="2">
    <source>
        <dbReference type="EMBL" id="CAG6681657.1"/>
    </source>
</evidence>
<keyword evidence="1" id="KW-0812">Transmembrane</keyword>
<protein>
    <submittedName>
        <fullName evidence="2">Uncharacterized protein</fullName>
    </submittedName>
</protein>
<keyword evidence="1" id="KW-1133">Transmembrane helix</keyword>
<dbReference type="AlphaFoldDB" id="A0A8D8TCB5"/>
<proteinExistence type="predicted"/>
<feature type="transmembrane region" description="Helical" evidence="1">
    <location>
        <begin position="72"/>
        <end position="93"/>
    </location>
</feature>
<evidence type="ECO:0000256" key="1">
    <source>
        <dbReference type="SAM" id="Phobius"/>
    </source>
</evidence>
<name>A0A8D8TCB5_9HEMI</name>